<dbReference type="AlphaFoldDB" id="A0A4Q4KH60"/>
<dbReference type="Gene3D" id="2.60.40.10">
    <property type="entry name" value="Immunoglobulins"/>
    <property type="match status" value="1"/>
</dbReference>
<dbReference type="Proteomes" id="UP000293952">
    <property type="component" value="Unassembled WGS sequence"/>
</dbReference>
<evidence type="ECO:0000256" key="2">
    <source>
        <dbReference type="ARBA" id="ARBA00022729"/>
    </source>
</evidence>
<dbReference type="EMBL" id="SETE01000006">
    <property type="protein sequence ID" value="RYM32521.1"/>
    <property type="molecule type" value="Genomic_DNA"/>
</dbReference>
<dbReference type="Pfam" id="PF24595">
    <property type="entry name" value="DUF7619"/>
    <property type="match status" value="1"/>
</dbReference>
<dbReference type="Pfam" id="PF18962">
    <property type="entry name" value="Por_Secre_tail"/>
    <property type="match status" value="1"/>
</dbReference>
<sequence>MKLFKILSSFTLLICSTLAFSQNGSFYDNTLTFLPDGNGNQYTSDLTVTGFPGVQITSAADLESVCMNIEHSFLGDLEIGLKCPNGTIIPLVNSYSAGGFFSGGFGGGGMYLGDPIDLSNSGPGIGWDYCFSSVFNTFGDMATDYLTNPIPTTLTQGNSVNPNGVYLPETSFSNFIGCPLNGDWTIIVQDNWGGDDGYLFGWGFDLNPTLLGHSGNVFQDFNQNCTVDNLELGIENLTVVVNPGNYVVQTDNLGVWYIDSLPIGTYTATVDTTTTWIPTCSPSVTFTVTDPSILVQSPPIGMLSTIPCAGPDISILTPVARPCFPATVFVQTKNEITATEIMSNAFVEVQLDTTLILTSASHPYTALGNNAFKFEIGDFYPGQIENIVIATTVDCQAIMGQTICNTAELFPIEPCSLDTLPGLPLNYNPNGQLPIHCTLPYDQSSISVDGWCQNDSLYFEVTNSGALGSGDMQCYAPVLIFKDTVLTFADSLILTGGESHLYVFPATGQTWIINVPQHPLHPGNSNPSAHIELCGDILNWTPNIVNLYPLDDADPFIDINCLQLTGSYDPNDKKGFPLGLTDENRISRGDQLEYLIRFQNTGTDTAFTVIIRDTLDSQLNLFTVTPGVSSHNYSFELLNGNVLEWTFNNILLPDSTTNEPESNGFATFRVDQVPNLPYGSVIYNEADIYFDFNLPIITNETFHTIYNGYIDVLSIEEFISMTNDISVFPNPTSASITLEVTNELLGENYMIFDQSGRLLAKDKVVLLNTELDLSNYKSGFYFLRVGDQFGNVVKLIKR</sequence>
<dbReference type="RefSeq" id="WP_130094622.1">
    <property type="nucleotide sequence ID" value="NZ_SETE01000006.1"/>
</dbReference>
<dbReference type="InterPro" id="IPR055353">
    <property type="entry name" value="DUF7619"/>
</dbReference>
<dbReference type="InterPro" id="IPR047589">
    <property type="entry name" value="DUF11_rpt"/>
</dbReference>
<dbReference type="GO" id="GO:0006508">
    <property type="term" value="P:proteolysis"/>
    <property type="evidence" value="ECO:0007669"/>
    <property type="project" value="UniProtKB-KW"/>
</dbReference>
<organism evidence="6 7">
    <name type="scientific">Brumimicrobium glaciale</name>
    <dbReference type="NCBI Taxonomy" id="200475"/>
    <lineage>
        <taxon>Bacteria</taxon>
        <taxon>Pseudomonadati</taxon>
        <taxon>Bacteroidota</taxon>
        <taxon>Flavobacteriia</taxon>
        <taxon>Flavobacteriales</taxon>
        <taxon>Crocinitomicaceae</taxon>
        <taxon>Brumimicrobium</taxon>
    </lineage>
</organism>
<keyword evidence="1" id="KW-0645">Protease</keyword>
<keyword evidence="3" id="KW-0378">Hydrolase</keyword>
<evidence type="ECO:0000313" key="6">
    <source>
        <dbReference type="EMBL" id="RYM32521.1"/>
    </source>
</evidence>
<dbReference type="InterPro" id="IPR026444">
    <property type="entry name" value="Secre_tail"/>
</dbReference>
<dbReference type="InterPro" id="IPR013783">
    <property type="entry name" value="Ig-like_fold"/>
</dbReference>
<dbReference type="Gene3D" id="2.60.120.260">
    <property type="entry name" value="Galactose-binding domain-like"/>
    <property type="match status" value="1"/>
</dbReference>
<dbReference type="InterPro" id="IPR008979">
    <property type="entry name" value="Galactose-bd-like_sf"/>
</dbReference>
<dbReference type="SUPFAM" id="SSF49785">
    <property type="entry name" value="Galactose-binding domain-like"/>
    <property type="match status" value="1"/>
</dbReference>
<comment type="caution">
    <text evidence="6">The sequence shown here is derived from an EMBL/GenBank/DDBJ whole genome shotgun (WGS) entry which is preliminary data.</text>
</comment>
<dbReference type="GO" id="GO:0004252">
    <property type="term" value="F:serine-type endopeptidase activity"/>
    <property type="evidence" value="ECO:0007669"/>
    <property type="project" value="InterPro"/>
</dbReference>
<protein>
    <submittedName>
        <fullName evidence="6">T9SS type A sorting domain-containing protein</fullName>
    </submittedName>
</protein>
<dbReference type="NCBIfam" id="TIGR04183">
    <property type="entry name" value="Por_Secre_tail"/>
    <property type="match status" value="1"/>
</dbReference>
<keyword evidence="7" id="KW-1185">Reference proteome</keyword>
<accession>A0A4Q4KH60</accession>
<feature type="domain" description="P/Homo B" evidence="5">
    <location>
        <begin position="13"/>
        <end position="216"/>
    </location>
</feature>
<evidence type="ECO:0000256" key="1">
    <source>
        <dbReference type="ARBA" id="ARBA00022670"/>
    </source>
</evidence>
<evidence type="ECO:0000313" key="7">
    <source>
        <dbReference type="Proteomes" id="UP000293952"/>
    </source>
</evidence>
<evidence type="ECO:0000256" key="3">
    <source>
        <dbReference type="ARBA" id="ARBA00022801"/>
    </source>
</evidence>
<feature type="signal peptide" evidence="4">
    <location>
        <begin position="1"/>
        <end position="21"/>
    </location>
</feature>
<evidence type="ECO:0000256" key="4">
    <source>
        <dbReference type="SAM" id="SignalP"/>
    </source>
</evidence>
<gene>
    <name evidence="6" type="ORF">ERX46_14715</name>
</gene>
<dbReference type="NCBIfam" id="TIGR01451">
    <property type="entry name" value="B_ant_repeat"/>
    <property type="match status" value="1"/>
</dbReference>
<dbReference type="OrthoDB" id="1110367at2"/>
<proteinExistence type="predicted"/>
<feature type="chain" id="PRO_5020617541" evidence="4">
    <location>
        <begin position="22"/>
        <end position="798"/>
    </location>
</feature>
<reference evidence="6 7" key="1">
    <citation type="submission" date="2019-02" db="EMBL/GenBank/DDBJ databases">
        <title>Genome sequence of the sea-ice species Brumimicrobium glaciale.</title>
        <authorList>
            <person name="Bowman J.P."/>
        </authorList>
    </citation>
    <scope>NUCLEOTIDE SEQUENCE [LARGE SCALE GENOMIC DNA]</scope>
    <source>
        <strain evidence="6 7">IC156</strain>
    </source>
</reference>
<evidence type="ECO:0000259" key="5">
    <source>
        <dbReference type="PROSITE" id="PS51829"/>
    </source>
</evidence>
<keyword evidence="2 4" id="KW-0732">Signal</keyword>
<name>A0A4Q4KH60_9FLAO</name>
<dbReference type="InterPro" id="IPR002884">
    <property type="entry name" value="P_dom"/>
</dbReference>
<dbReference type="PROSITE" id="PS51829">
    <property type="entry name" value="P_HOMO_B"/>
    <property type="match status" value="1"/>
</dbReference>